<evidence type="ECO:0000256" key="3">
    <source>
        <dbReference type="ARBA" id="ARBA00023163"/>
    </source>
</evidence>
<dbReference type="GO" id="GO:0000976">
    <property type="term" value="F:transcription cis-regulatory region binding"/>
    <property type="evidence" value="ECO:0007669"/>
    <property type="project" value="TreeGrafter"/>
</dbReference>
<dbReference type="SUPFAM" id="SSF46689">
    <property type="entry name" value="Homeodomain-like"/>
    <property type="match status" value="1"/>
</dbReference>
<gene>
    <name evidence="5" type="ORF">UFOPK2366_01030</name>
</gene>
<evidence type="ECO:0000313" key="5">
    <source>
        <dbReference type="EMBL" id="CAB4696471.1"/>
    </source>
</evidence>
<dbReference type="InterPro" id="IPR050109">
    <property type="entry name" value="HTH-type_TetR-like_transc_reg"/>
</dbReference>
<proteinExistence type="predicted"/>
<accession>A0A6J6PAD1</accession>
<keyword evidence="1" id="KW-0805">Transcription regulation</keyword>
<dbReference type="SUPFAM" id="SSF48498">
    <property type="entry name" value="Tetracyclin repressor-like, C-terminal domain"/>
    <property type="match status" value="1"/>
</dbReference>
<reference evidence="5" key="1">
    <citation type="submission" date="2020-05" db="EMBL/GenBank/DDBJ databases">
        <authorList>
            <person name="Chiriac C."/>
            <person name="Salcher M."/>
            <person name="Ghai R."/>
            <person name="Kavagutti S V."/>
        </authorList>
    </citation>
    <scope>NUCLEOTIDE SEQUENCE</scope>
</reference>
<dbReference type="AlphaFoldDB" id="A0A6J6PAD1"/>
<name>A0A6J6PAD1_9ZZZZ</name>
<dbReference type="InterPro" id="IPR001647">
    <property type="entry name" value="HTH_TetR"/>
</dbReference>
<feature type="domain" description="HTH tetR-type" evidence="4">
    <location>
        <begin position="21"/>
        <end position="81"/>
    </location>
</feature>
<keyword evidence="3" id="KW-0804">Transcription</keyword>
<dbReference type="GO" id="GO:0003700">
    <property type="term" value="F:DNA-binding transcription factor activity"/>
    <property type="evidence" value="ECO:0007669"/>
    <property type="project" value="TreeGrafter"/>
</dbReference>
<dbReference type="PROSITE" id="PS50977">
    <property type="entry name" value="HTH_TETR_2"/>
    <property type="match status" value="1"/>
</dbReference>
<dbReference type="InterPro" id="IPR009057">
    <property type="entry name" value="Homeodomain-like_sf"/>
</dbReference>
<evidence type="ECO:0000256" key="1">
    <source>
        <dbReference type="ARBA" id="ARBA00023015"/>
    </source>
</evidence>
<dbReference type="PANTHER" id="PTHR30055">
    <property type="entry name" value="HTH-TYPE TRANSCRIPTIONAL REGULATOR RUTR"/>
    <property type="match status" value="1"/>
</dbReference>
<evidence type="ECO:0000259" key="4">
    <source>
        <dbReference type="PROSITE" id="PS50977"/>
    </source>
</evidence>
<evidence type="ECO:0000256" key="2">
    <source>
        <dbReference type="ARBA" id="ARBA00023125"/>
    </source>
</evidence>
<dbReference type="EMBL" id="CAEZXM010000179">
    <property type="protein sequence ID" value="CAB4696471.1"/>
    <property type="molecule type" value="Genomic_DNA"/>
</dbReference>
<dbReference type="Pfam" id="PF00440">
    <property type="entry name" value="TetR_N"/>
    <property type="match status" value="1"/>
</dbReference>
<dbReference type="InterPro" id="IPR011075">
    <property type="entry name" value="TetR_C"/>
</dbReference>
<dbReference type="InterPro" id="IPR036271">
    <property type="entry name" value="Tet_transcr_reg_TetR-rel_C_sf"/>
</dbReference>
<organism evidence="5">
    <name type="scientific">freshwater metagenome</name>
    <dbReference type="NCBI Taxonomy" id="449393"/>
    <lineage>
        <taxon>unclassified sequences</taxon>
        <taxon>metagenomes</taxon>
        <taxon>ecological metagenomes</taxon>
    </lineage>
</organism>
<dbReference type="Gene3D" id="1.10.10.60">
    <property type="entry name" value="Homeodomain-like"/>
    <property type="match status" value="1"/>
</dbReference>
<dbReference type="PANTHER" id="PTHR30055:SF234">
    <property type="entry name" value="HTH-TYPE TRANSCRIPTIONAL REGULATOR BETI"/>
    <property type="match status" value="1"/>
</dbReference>
<dbReference type="Pfam" id="PF19352">
    <property type="entry name" value="TetR_C_38"/>
    <property type="match status" value="1"/>
</dbReference>
<dbReference type="Gene3D" id="1.10.357.10">
    <property type="entry name" value="Tetracycline Repressor, domain 2"/>
    <property type="match status" value="1"/>
</dbReference>
<keyword evidence="2" id="KW-0238">DNA-binding</keyword>
<sequence length="213" mass="23396">MARPNKTILGADGRVLGSRAESTRTKLLEATAKLLSEAGVLELRIVDITREIGSSPATFYQYFVDVDAAILALAELATLDEAPLVSHLTEPWQDGDGLERAQAFVDAYITFWDDHSAVLRVRNLKAEEGNAAFREARSRANLVLIPSMGHMVEQAQAAGRLPAEMHPFVTATAMIAMIERLLPYRNEIARRGAPSSSMRDTLAMLVYRSLTGR</sequence>
<protein>
    <submittedName>
        <fullName evidence="5">Unannotated protein</fullName>
    </submittedName>
</protein>